<dbReference type="Proteomes" id="UP000270834">
    <property type="component" value="Unassembled WGS sequence"/>
</dbReference>
<dbReference type="EMBL" id="RBSQ01000852">
    <property type="protein sequence ID" value="RMS51430.1"/>
    <property type="molecule type" value="Genomic_DNA"/>
</dbReference>
<feature type="domain" description="Oxidoreductase FAD/NAD(P)-binding" evidence="1">
    <location>
        <begin position="14"/>
        <end position="72"/>
    </location>
</feature>
<gene>
    <name evidence="2" type="ORF">ALP65_00210</name>
</gene>
<evidence type="ECO:0000259" key="1">
    <source>
        <dbReference type="Pfam" id="PF00175"/>
    </source>
</evidence>
<name>A0A3M5DPV3_PSEAI</name>
<evidence type="ECO:0000313" key="3">
    <source>
        <dbReference type="Proteomes" id="UP000270834"/>
    </source>
</evidence>
<dbReference type="InterPro" id="IPR039261">
    <property type="entry name" value="FNR_nucleotide-bd"/>
</dbReference>
<dbReference type="AlphaFoldDB" id="A0A3M5DPV3"/>
<dbReference type="PANTHER" id="PTHR47354">
    <property type="entry name" value="NADH OXIDOREDUCTASE HCR"/>
    <property type="match status" value="1"/>
</dbReference>
<accession>A0A3M5DPV3</accession>
<dbReference type="InterPro" id="IPR001433">
    <property type="entry name" value="OxRdtase_FAD/NAD-bd"/>
</dbReference>
<dbReference type="SUPFAM" id="SSF52343">
    <property type="entry name" value="Ferredoxin reductase-like, C-terminal NADP-linked domain"/>
    <property type="match status" value="1"/>
</dbReference>
<comment type="caution">
    <text evidence="2">The sequence shown here is derived from an EMBL/GenBank/DDBJ whole genome shotgun (WGS) entry which is preliminary data.</text>
</comment>
<reference evidence="2 3" key="1">
    <citation type="submission" date="2018-08" db="EMBL/GenBank/DDBJ databases">
        <title>Recombination of ecologically and evolutionarily significant loci maintains genetic cohesion in the Pseudomonas syringae species complex.</title>
        <authorList>
            <person name="Dillon M."/>
            <person name="Thakur S."/>
            <person name="Almeida R.N.D."/>
            <person name="Weir B.S."/>
            <person name="Guttman D.S."/>
        </authorList>
    </citation>
    <scope>NUCLEOTIDE SEQUENCE [LARGE SCALE GENOMIC DNA]</scope>
    <source>
        <strain evidence="2 3">ICMP 7846</strain>
    </source>
</reference>
<proteinExistence type="predicted"/>
<organism evidence="2 3">
    <name type="scientific">Pseudomonas aeruginosa</name>
    <dbReference type="NCBI Taxonomy" id="287"/>
    <lineage>
        <taxon>Bacteria</taxon>
        <taxon>Pseudomonadati</taxon>
        <taxon>Pseudomonadota</taxon>
        <taxon>Gammaproteobacteria</taxon>
        <taxon>Pseudomonadales</taxon>
        <taxon>Pseudomonadaceae</taxon>
        <taxon>Pseudomonas</taxon>
    </lineage>
</organism>
<sequence length="126" mass="14009">MRYEPDWQERPLLLMAAGTGLAPLWGILREALRAEHQAPIQLLHLARDHYLASELAELAGRHPQVRVNLVSAAQLPSALADLRLVPRRSMALLCGQPASVERFARHLYLAGVPRSQTLADLFLPHA</sequence>
<evidence type="ECO:0000313" key="2">
    <source>
        <dbReference type="EMBL" id="RMS51430.1"/>
    </source>
</evidence>
<dbReference type="Gene3D" id="3.40.50.80">
    <property type="entry name" value="Nucleotide-binding domain of ferredoxin-NADP reductase (FNR) module"/>
    <property type="match status" value="1"/>
</dbReference>
<dbReference type="InterPro" id="IPR050415">
    <property type="entry name" value="MRET"/>
</dbReference>
<dbReference type="PANTHER" id="PTHR47354:SF3">
    <property type="entry name" value="OXIDOREDUCTASE-RELATED"/>
    <property type="match status" value="1"/>
</dbReference>
<dbReference type="Pfam" id="PF00175">
    <property type="entry name" value="NAD_binding_1"/>
    <property type="match status" value="1"/>
</dbReference>
<dbReference type="GO" id="GO:0016491">
    <property type="term" value="F:oxidoreductase activity"/>
    <property type="evidence" value="ECO:0007669"/>
    <property type="project" value="InterPro"/>
</dbReference>
<protein>
    <recommendedName>
        <fullName evidence="1">Oxidoreductase FAD/NAD(P)-binding domain-containing protein</fullName>
    </recommendedName>
</protein>